<evidence type="ECO:0000313" key="4">
    <source>
        <dbReference type="Proteomes" id="UP001597101"/>
    </source>
</evidence>
<sequence>MSHHDDFQTEPVLGLPANLPEGEHIVWQGAPDRATTFRTVFKGNWLIAYFVGLAGWRLATGIYDGRAMYDIAGSVFTAFVLGAVVLAILFGISTWIARSTVYTITNKRVVMRIGMALPITFNLPFSQISSASVVSHGGKSGTVALTLAENTKITWPVLWPHARPWKLANPQPAFRALGDVETAKAHLVSGLREAHGIEGRPAMAAVAAKKAKPAKRTLRGLETKGA</sequence>
<evidence type="ECO:0000259" key="2">
    <source>
        <dbReference type="Pfam" id="PF03703"/>
    </source>
</evidence>
<organism evidence="3 4">
    <name type="scientific">Pseudahrensia aquimaris</name>
    <dbReference type="NCBI Taxonomy" id="744461"/>
    <lineage>
        <taxon>Bacteria</taxon>
        <taxon>Pseudomonadati</taxon>
        <taxon>Pseudomonadota</taxon>
        <taxon>Alphaproteobacteria</taxon>
        <taxon>Hyphomicrobiales</taxon>
        <taxon>Ahrensiaceae</taxon>
        <taxon>Pseudahrensia</taxon>
    </lineage>
</organism>
<feature type="transmembrane region" description="Helical" evidence="1">
    <location>
        <begin position="75"/>
        <end position="97"/>
    </location>
</feature>
<keyword evidence="1" id="KW-1133">Transmembrane helix</keyword>
<keyword evidence="4" id="KW-1185">Reference proteome</keyword>
<dbReference type="Pfam" id="PF03703">
    <property type="entry name" value="bPH_2"/>
    <property type="match status" value="1"/>
</dbReference>
<evidence type="ECO:0000256" key="1">
    <source>
        <dbReference type="SAM" id="Phobius"/>
    </source>
</evidence>
<keyword evidence="1" id="KW-0812">Transmembrane</keyword>
<dbReference type="NCBIfam" id="NF040894">
    <property type="entry name" value="puhB_PGC"/>
    <property type="match status" value="1"/>
</dbReference>
<dbReference type="Proteomes" id="UP001597101">
    <property type="component" value="Unassembled WGS sequence"/>
</dbReference>
<dbReference type="InterPro" id="IPR005182">
    <property type="entry name" value="YdbS-like_PH"/>
</dbReference>
<evidence type="ECO:0000313" key="3">
    <source>
        <dbReference type="EMBL" id="MFD0917821.1"/>
    </source>
</evidence>
<feature type="transmembrane region" description="Helical" evidence="1">
    <location>
        <begin position="43"/>
        <end position="63"/>
    </location>
</feature>
<dbReference type="RefSeq" id="WP_377213669.1">
    <property type="nucleotide sequence ID" value="NZ_JBHTJV010000025.1"/>
</dbReference>
<dbReference type="InterPro" id="IPR054839">
    <property type="entry name" value="puhB_PGC"/>
</dbReference>
<proteinExistence type="predicted"/>
<keyword evidence="1" id="KW-0472">Membrane</keyword>
<comment type="caution">
    <text evidence="3">The sequence shown here is derived from an EMBL/GenBank/DDBJ whole genome shotgun (WGS) entry which is preliminary data.</text>
</comment>
<name>A0ABW3FH42_9HYPH</name>
<dbReference type="EMBL" id="JBHTJV010000025">
    <property type="protein sequence ID" value="MFD0917821.1"/>
    <property type="molecule type" value="Genomic_DNA"/>
</dbReference>
<gene>
    <name evidence="3" type="primary">puhB</name>
    <name evidence="3" type="ORF">ACFQ14_15560</name>
</gene>
<reference evidence="4" key="1">
    <citation type="journal article" date="2019" name="Int. J. Syst. Evol. Microbiol.">
        <title>The Global Catalogue of Microorganisms (GCM) 10K type strain sequencing project: providing services to taxonomists for standard genome sequencing and annotation.</title>
        <authorList>
            <consortium name="The Broad Institute Genomics Platform"/>
            <consortium name="The Broad Institute Genome Sequencing Center for Infectious Disease"/>
            <person name="Wu L."/>
            <person name="Ma J."/>
        </authorList>
    </citation>
    <scope>NUCLEOTIDE SEQUENCE [LARGE SCALE GENOMIC DNA]</scope>
    <source>
        <strain evidence="4">CCUG 60023</strain>
    </source>
</reference>
<feature type="domain" description="YdbS-like PH" evidence="2">
    <location>
        <begin position="98"/>
        <end position="157"/>
    </location>
</feature>
<protein>
    <submittedName>
        <fullName evidence="3">Photosynthetic complex putative assembly protein PuhB</fullName>
    </submittedName>
</protein>
<accession>A0ABW3FH42</accession>